<dbReference type="OrthoDB" id="6068278at2759"/>
<dbReference type="Gene3D" id="2.40.10.10">
    <property type="entry name" value="Trypsin-like serine proteases"/>
    <property type="match status" value="1"/>
</dbReference>
<dbReference type="SUPFAM" id="SSF50494">
    <property type="entry name" value="Trypsin-like serine proteases"/>
    <property type="match status" value="1"/>
</dbReference>
<feature type="domain" description="Peptidase S1" evidence="4">
    <location>
        <begin position="236"/>
        <end position="499"/>
    </location>
</feature>
<evidence type="ECO:0000256" key="2">
    <source>
        <dbReference type="SAM" id="MobiDB-lite"/>
    </source>
</evidence>
<keyword evidence="3" id="KW-0472">Membrane</keyword>
<gene>
    <name evidence="5" type="ORF">C0Q70_10199</name>
</gene>
<dbReference type="AlphaFoldDB" id="A0A2T7PBX9"/>
<dbReference type="EMBL" id="PZQS01000005">
    <property type="protein sequence ID" value="PVD30924.1"/>
    <property type="molecule type" value="Genomic_DNA"/>
</dbReference>
<dbReference type="GO" id="GO:0006508">
    <property type="term" value="P:proteolysis"/>
    <property type="evidence" value="ECO:0007669"/>
    <property type="project" value="InterPro"/>
</dbReference>
<dbReference type="Pfam" id="PF00089">
    <property type="entry name" value="Trypsin"/>
    <property type="match status" value="1"/>
</dbReference>
<evidence type="ECO:0000256" key="1">
    <source>
        <dbReference type="ARBA" id="ARBA00023157"/>
    </source>
</evidence>
<name>A0A2T7PBX9_POMCA</name>
<dbReference type="STRING" id="400727.A0A2T7PBX9"/>
<sequence>MSSQPYNNFTDLTGSTVTIGGEQGPGGSLEGRSVRTFIKGLSWRHLAVGCFFLALLAMVIGISVHFATKGSTKADAKADKECLPSLPRAEPHFAEEAEFSMVIVFFWPWSSELKNTSSEMYEETHIKAEYWVDMIFESGSGSSCIKAQVTNMVELNDHILFLFNLYLTCEDMTEIEVERLYDEGYTRMQDKPCVANISHNNDINKLHNNTTTDPKAPTSISNNICGQSQLYPAAKIVGGDPVNVGEFPWVVMLLNNGEFVCGGTIWDYDHILTAAHCIEDLPSDKATGLVNTSSLQIIAGKWETNLSVNHYEQRVEVASGRIHTGYITHFLGTGNDVALLKLATSLHPNQLVMKVCHPDADTRLPELGIVAGWGTTKAGLRRFPAVLQSVELSLLDLDECHGVFIINYIVNNDIYFLPNGTFCAMDDDLDEKDSCQVRKCPGHRGTLEGPLFANLGTESAERYTILGVVSYGYGCGDILKPGVYASVPFYLHWIQDAIDFLQKI</sequence>
<dbReference type="PANTHER" id="PTHR24252">
    <property type="entry name" value="ACROSIN-RELATED"/>
    <property type="match status" value="1"/>
</dbReference>
<keyword evidence="6" id="KW-1185">Reference proteome</keyword>
<dbReference type="InterPro" id="IPR009003">
    <property type="entry name" value="Peptidase_S1_PA"/>
</dbReference>
<evidence type="ECO:0000313" key="5">
    <source>
        <dbReference type="EMBL" id="PVD30924.1"/>
    </source>
</evidence>
<feature type="transmembrane region" description="Helical" evidence="3">
    <location>
        <begin position="45"/>
        <end position="67"/>
    </location>
</feature>
<dbReference type="PROSITE" id="PS50240">
    <property type="entry name" value="TRYPSIN_DOM"/>
    <property type="match status" value="1"/>
</dbReference>
<reference evidence="5 6" key="1">
    <citation type="submission" date="2018-04" db="EMBL/GenBank/DDBJ databases">
        <title>The genome of golden apple snail Pomacea canaliculata provides insight into stress tolerance and invasive adaptation.</title>
        <authorList>
            <person name="Liu C."/>
            <person name="Liu B."/>
            <person name="Ren Y."/>
            <person name="Zhang Y."/>
            <person name="Wang H."/>
            <person name="Li S."/>
            <person name="Jiang F."/>
            <person name="Yin L."/>
            <person name="Zhang G."/>
            <person name="Qian W."/>
            <person name="Fan W."/>
        </authorList>
    </citation>
    <scope>NUCLEOTIDE SEQUENCE [LARGE SCALE GENOMIC DNA]</scope>
    <source>
        <strain evidence="5">SZHN2017</strain>
        <tissue evidence="5">Muscle</tissue>
    </source>
</reference>
<feature type="compositionally biased region" description="Polar residues" evidence="2">
    <location>
        <begin position="1"/>
        <end position="18"/>
    </location>
</feature>
<evidence type="ECO:0000259" key="4">
    <source>
        <dbReference type="PROSITE" id="PS50240"/>
    </source>
</evidence>
<keyword evidence="3" id="KW-0812">Transmembrane</keyword>
<keyword evidence="1" id="KW-1015">Disulfide bond</keyword>
<dbReference type="Proteomes" id="UP000245119">
    <property type="component" value="Linkage Group LG5"/>
</dbReference>
<dbReference type="PANTHER" id="PTHR24252:SF7">
    <property type="entry name" value="HYALIN"/>
    <property type="match status" value="1"/>
</dbReference>
<dbReference type="CDD" id="cd00190">
    <property type="entry name" value="Tryp_SPc"/>
    <property type="match status" value="1"/>
</dbReference>
<dbReference type="PROSITE" id="PS00134">
    <property type="entry name" value="TRYPSIN_HIS"/>
    <property type="match status" value="1"/>
</dbReference>
<evidence type="ECO:0000256" key="3">
    <source>
        <dbReference type="SAM" id="Phobius"/>
    </source>
</evidence>
<feature type="region of interest" description="Disordered" evidence="2">
    <location>
        <begin position="1"/>
        <end position="27"/>
    </location>
</feature>
<dbReference type="InterPro" id="IPR001254">
    <property type="entry name" value="Trypsin_dom"/>
</dbReference>
<dbReference type="InterPro" id="IPR043504">
    <property type="entry name" value="Peptidase_S1_PA_chymotrypsin"/>
</dbReference>
<evidence type="ECO:0000313" key="6">
    <source>
        <dbReference type="Proteomes" id="UP000245119"/>
    </source>
</evidence>
<proteinExistence type="predicted"/>
<dbReference type="GO" id="GO:0004252">
    <property type="term" value="F:serine-type endopeptidase activity"/>
    <property type="evidence" value="ECO:0007669"/>
    <property type="project" value="InterPro"/>
</dbReference>
<keyword evidence="3" id="KW-1133">Transmembrane helix</keyword>
<dbReference type="SMART" id="SM00020">
    <property type="entry name" value="Tryp_SPc"/>
    <property type="match status" value="1"/>
</dbReference>
<protein>
    <recommendedName>
        <fullName evidence="4">Peptidase S1 domain-containing protein</fullName>
    </recommendedName>
</protein>
<comment type="caution">
    <text evidence="5">The sequence shown here is derived from an EMBL/GenBank/DDBJ whole genome shotgun (WGS) entry which is preliminary data.</text>
</comment>
<accession>A0A2T7PBX9</accession>
<dbReference type="InterPro" id="IPR018114">
    <property type="entry name" value="TRYPSIN_HIS"/>
</dbReference>
<organism evidence="5 6">
    <name type="scientific">Pomacea canaliculata</name>
    <name type="common">Golden apple snail</name>
    <dbReference type="NCBI Taxonomy" id="400727"/>
    <lineage>
        <taxon>Eukaryota</taxon>
        <taxon>Metazoa</taxon>
        <taxon>Spiralia</taxon>
        <taxon>Lophotrochozoa</taxon>
        <taxon>Mollusca</taxon>
        <taxon>Gastropoda</taxon>
        <taxon>Caenogastropoda</taxon>
        <taxon>Architaenioglossa</taxon>
        <taxon>Ampullarioidea</taxon>
        <taxon>Ampullariidae</taxon>
        <taxon>Pomacea</taxon>
    </lineage>
</organism>